<proteinExistence type="predicted"/>
<name>X1INT1_9ZZZZ</name>
<dbReference type="EMBL" id="BARU01034800">
    <property type="protein sequence ID" value="GAH67779.1"/>
    <property type="molecule type" value="Genomic_DNA"/>
</dbReference>
<sequence>GLNSPFGKSMAECAKEYKEKYPAPKKEEESEVEQLAESEWKDEIELAKKKKKDEYEYPEKKASELAPELRKEFDELKEKASELSKVREEFDELKEEASELSKVRAEFDELKLELVRLKEERRLAEIAQKVDEQIDEKHLAPKQRDHVIKLMAKLPVMYHDELLSTFATQKFRGFEDVGQTDVRRPGELPEINEETRMRLLREHGIDDLISEKGMKRRAS</sequence>
<evidence type="ECO:0000256" key="1">
    <source>
        <dbReference type="SAM" id="Coils"/>
    </source>
</evidence>
<dbReference type="AlphaFoldDB" id="X1INT1"/>
<gene>
    <name evidence="3" type="ORF">S03H2_54575</name>
</gene>
<organism evidence="3">
    <name type="scientific">marine sediment metagenome</name>
    <dbReference type="NCBI Taxonomy" id="412755"/>
    <lineage>
        <taxon>unclassified sequences</taxon>
        <taxon>metagenomes</taxon>
        <taxon>ecological metagenomes</taxon>
    </lineage>
</organism>
<feature type="region of interest" description="Disordered" evidence="2">
    <location>
        <begin position="18"/>
        <end position="37"/>
    </location>
</feature>
<feature type="compositionally biased region" description="Basic and acidic residues" evidence="2">
    <location>
        <begin position="18"/>
        <end position="28"/>
    </location>
</feature>
<reference evidence="3" key="1">
    <citation type="journal article" date="2014" name="Front. Microbiol.">
        <title>High frequency of phylogenetically diverse reductive dehalogenase-homologous genes in deep subseafloor sedimentary metagenomes.</title>
        <authorList>
            <person name="Kawai M."/>
            <person name="Futagami T."/>
            <person name="Toyoda A."/>
            <person name="Takaki Y."/>
            <person name="Nishi S."/>
            <person name="Hori S."/>
            <person name="Arai W."/>
            <person name="Tsubouchi T."/>
            <person name="Morono Y."/>
            <person name="Uchiyama I."/>
            <person name="Ito T."/>
            <person name="Fujiyama A."/>
            <person name="Inagaki F."/>
            <person name="Takami H."/>
        </authorList>
    </citation>
    <scope>NUCLEOTIDE SEQUENCE</scope>
    <source>
        <strain evidence="3">Expedition CK06-06</strain>
    </source>
</reference>
<evidence type="ECO:0000313" key="3">
    <source>
        <dbReference type="EMBL" id="GAH67779.1"/>
    </source>
</evidence>
<comment type="caution">
    <text evidence="3">The sequence shown here is derived from an EMBL/GenBank/DDBJ whole genome shotgun (WGS) entry which is preliminary data.</text>
</comment>
<protein>
    <submittedName>
        <fullName evidence="3">Uncharacterized protein</fullName>
    </submittedName>
</protein>
<feature type="non-terminal residue" evidence="3">
    <location>
        <position position="1"/>
    </location>
</feature>
<accession>X1INT1</accession>
<feature type="coiled-coil region" evidence="1">
    <location>
        <begin position="59"/>
        <end position="136"/>
    </location>
</feature>
<evidence type="ECO:0000256" key="2">
    <source>
        <dbReference type="SAM" id="MobiDB-lite"/>
    </source>
</evidence>
<keyword evidence="1" id="KW-0175">Coiled coil</keyword>